<dbReference type="PANTHER" id="PTHR32329:SF2">
    <property type="entry name" value="BIFUNCTIONAL PROTEIN [INCLUDES 2-HYDROXYACYL-COA DEHYDRATASE (N-TER) AND ITS ACTIVATOR DOMAIN (C_TERM)"/>
    <property type="match status" value="1"/>
</dbReference>
<dbReference type="EMBL" id="FQZS01000008">
    <property type="protein sequence ID" value="SHI81114.1"/>
    <property type="molecule type" value="Genomic_DNA"/>
</dbReference>
<keyword evidence="7" id="KW-1185">Reference proteome</keyword>
<dbReference type="NCBIfam" id="TIGR00241">
    <property type="entry name" value="CoA_E_activ"/>
    <property type="match status" value="1"/>
</dbReference>
<feature type="domain" description="ATPase BadF/BadG/BcrA/BcrD type" evidence="5">
    <location>
        <begin position="4"/>
        <end position="250"/>
    </location>
</feature>
<dbReference type="Pfam" id="PF01869">
    <property type="entry name" value="BcrAD_BadFG"/>
    <property type="match status" value="1"/>
</dbReference>
<dbReference type="SUPFAM" id="SSF53067">
    <property type="entry name" value="Actin-like ATPase domain"/>
    <property type="match status" value="1"/>
</dbReference>
<dbReference type="Proteomes" id="UP000184442">
    <property type="component" value="Unassembled WGS sequence"/>
</dbReference>
<evidence type="ECO:0000256" key="3">
    <source>
        <dbReference type="ARBA" id="ARBA00023004"/>
    </source>
</evidence>
<keyword evidence="4" id="KW-0411">Iron-sulfur</keyword>
<dbReference type="InterPro" id="IPR043129">
    <property type="entry name" value="ATPase_NBD"/>
</dbReference>
<dbReference type="InterPro" id="IPR008275">
    <property type="entry name" value="CoA_E_activase_dom"/>
</dbReference>
<dbReference type="PANTHER" id="PTHR32329">
    <property type="entry name" value="BIFUNCTIONAL PROTEIN [INCLUDES 2-HYDROXYACYL-COA DEHYDRATASE (N-TER) AND ITS ACTIVATOR DOMAIN (C_TERM)-RELATED"/>
    <property type="match status" value="1"/>
</dbReference>
<evidence type="ECO:0000313" key="7">
    <source>
        <dbReference type="Proteomes" id="UP000184442"/>
    </source>
</evidence>
<gene>
    <name evidence="6" type="ORF">SAMN02745176_01453</name>
</gene>
<accession>A0A1M6E6E9</accession>
<dbReference type="GO" id="GO:0046872">
    <property type="term" value="F:metal ion binding"/>
    <property type="evidence" value="ECO:0007669"/>
    <property type="project" value="UniProtKB-KW"/>
</dbReference>
<evidence type="ECO:0000256" key="1">
    <source>
        <dbReference type="ARBA" id="ARBA00001966"/>
    </source>
</evidence>
<keyword evidence="3" id="KW-0408">Iron</keyword>
<keyword evidence="2" id="KW-0479">Metal-binding</keyword>
<reference evidence="6 7" key="1">
    <citation type="submission" date="2016-11" db="EMBL/GenBank/DDBJ databases">
        <authorList>
            <person name="Jaros S."/>
            <person name="Januszkiewicz K."/>
            <person name="Wedrychowicz H."/>
        </authorList>
    </citation>
    <scope>NUCLEOTIDE SEQUENCE [LARGE SCALE GENOMIC DNA]</scope>
    <source>
        <strain evidence="6 7">DSM 19022</strain>
    </source>
</reference>
<evidence type="ECO:0000256" key="4">
    <source>
        <dbReference type="ARBA" id="ARBA00023014"/>
    </source>
</evidence>
<dbReference type="OrthoDB" id="9778513at2"/>
<dbReference type="STRING" id="1122184.SAMN02745176_01453"/>
<evidence type="ECO:0000259" key="5">
    <source>
        <dbReference type="Pfam" id="PF01869"/>
    </source>
</evidence>
<protein>
    <submittedName>
        <fullName evidence="6">Benzoyl-CoA reductase, bcr type, subunit D</fullName>
    </submittedName>
</protein>
<proteinExistence type="predicted"/>
<comment type="cofactor">
    <cofactor evidence="1">
        <name>[4Fe-4S] cluster</name>
        <dbReference type="ChEBI" id="CHEBI:49883"/>
    </cofactor>
</comment>
<dbReference type="AlphaFoldDB" id="A0A1M6E6E9"/>
<dbReference type="InterPro" id="IPR051805">
    <property type="entry name" value="Dehydratase_Activator_Redct"/>
</dbReference>
<dbReference type="GO" id="GO:0051536">
    <property type="term" value="F:iron-sulfur cluster binding"/>
    <property type="evidence" value="ECO:0007669"/>
    <property type="project" value="UniProtKB-KW"/>
</dbReference>
<evidence type="ECO:0000256" key="2">
    <source>
        <dbReference type="ARBA" id="ARBA00022723"/>
    </source>
</evidence>
<dbReference type="RefSeq" id="WP_073025557.1">
    <property type="nucleotide sequence ID" value="NZ_FQZS01000008.1"/>
</dbReference>
<name>A0A1M6E6E9_9FIRM</name>
<dbReference type="Gene3D" id="3.30.420.40">
    <property type="match status" value="2"/>
</dbReference>
<evidence type="ECO:0000313" key="6">
    <source>
        <dbReference type="EMBL" id="SHI81114.1"/>
    </source>
</evidence>
<organism evidence="6 7">
    <name type="scientific">Lutispora thermophila DSM 19022</name>
    <dbReference type="NCBI Taxonomy" id="1122184"/>
    <lineage>
        <taxon>Bacteria</taxon>
        <taxon>Bacillati</taxon>
        <taxon>Bacillota</taxon>
        <taxon>Clostridia</taxon>
        <taxon>Lutisporales</taxon>
        <taxon>Lutisporaceae</taxon>
        <taxon>Lutispora</taxon>
    </lineage>
</organism>
<sequence>MISIGIDIGSVCAKAAAYDGEKMHLLMQPTGWNLKKTGEELYKKILDISGGKEKDVVEIVGTGYGRVSIPFASKKITEITCHAKGAMYLNPKTRTIIDVGGQDSKVISIDDKGNVLEFIMNDKCAAGTGRFLQVMAHVLEVEVDELEHLAAQSAPRDINSMCAVFAESEVISLLAAGATKESIASGILHSISNKIAHIANRVKIRDSVFFTGGVSKNEQIRSILEKKLKCTIYTQEEAQYAGAIGAALLGYDMKS</sequence>
<dbReference type="CDD" id="cd24036">
    <property type="entry name" value="ASKHA_NBD_BcrAD_BadFG_HgdC_HadI"/>
    <property type="match status" value="1"/>
</dbReference>
<dbReference type="InterPro" id="IPR002731">
    <property type="entry name" value="ATPase_BadF"/>
</dbReference>